<comment type="caution">
    <text evidence="1">The sequence shown here is derived from an EMBL/GenBank/DDBJ whole genome shotgun (WGS) entry which is preliminary data.</text>
</comment>
<protein>
    <submittedName>
        <fullName evidence="1">Uncharacterized protein</fullName>
    </submittedName>
</protein>
<evidence type="ECO:0000313" key="1">
    <source>
        <dbReference type="EMBL" id="RMC13672.1"/>
    </source>
</evidence>
<keyword evidence="2" id="KW-1185">Reference proteome</keyword>
<dbReference type="OrthoDB" id="6288272at2759"/>
<gene>
    <name evidence="1" type="ORF">DUI87_08749</name>
</gene>
<sequence length="91" mass="10269">MMHEFLFSARGEFDKKMDRNDLSEVLRYCGYSILPSGIQYVLQLACSVDSSAVCSIQGLLLLRDGIEFVALQGLLFNQDNTTMSAHMWNVD</sequence>
<organism evidence="1 2">
    <name type="scientific">Hirundo rustica rustica</name>
    <dbReference type="NCBI Taxonomy" id="333673"/>
    <lineage>
        <taxon>Eukaryota</taxon>
        <taxon>Metazoa</taxon>
        <taxon>Chordata</taxon>
        <taxon>Craniata</taxon>
        <taxon>Vertebrata</taxon>
        <taxon>Euteleostomi</taxon>
        <taxon>Archelosauria</taxon>
        <taxon>Archosauria</taxon>
        <taxon>Dinosauria</taxon>
        <taxon>Saurischia</taxon>
        <taxon>Theropoda</taxon>
        <taxon>Coelurosauria</taxon>
        <taxon>Aves</taxon>
        <taxon>Neognathae</taxon>
        <taxon>Neoaves</taxon>
        <taxon>Telluraves</taxon>
        <taxon>Australaves</taxon>
        <taxon>Passeriformes</taxon>
        <taxon>Sylvioidea</taxon>
        <taxon>Hirundinidae</taxon>
        <taxon>Hirundo</taxon>
    </lineage>
</organism>
<dbReference type="EMBL" id="QRBI01000105">
    <property type="protein sequence ID" value="RMC13672.1"/>
    <property type="molecule type" value="Genomic_DNA"/>
</dbReference>
<accession>A0A3M0KKA2</accession>
<evidence type="ECO:0000313" key="2">
    <source>
        <dbReference type="Proteomes" id="UP000269221"/>
    </source>
</evidence>
<dbReference type="Proteomes" id="UP000269221">
    <property type="component" value="Unassembled WGS sequence"/>
</dbReference>
<proteinExistence type="predicted"/>
<reference evidence="1 2" key="1">
    <citation type="submission" date="2018-07" db="EMBL/GenBank/DDBJ databases">
        <title>A high quality draft genome assembly of the barn swallow (H. rustica rustica).</title>
        <authorList>
            <person name="Formenti G."/>
            <person name="Chiara M."/>
            <person name="Poveda L."/>
            <person name="Francoijs K.-J."/>
            <person name="Bonisoli-Alquati A."/>
            <person name="Canova L."/>
            <person name="Gianfranceschi L."/>
            <person name="Horner D.S."/>
            <person name="Saino N."/>
        </authorList>
    </citation>
    <scope>NUCLEOTIDE SEQUENCE [LARGE SCALE GENOMIC DNA]</scope>
    <source>
        <strain evidence="1">Chelidonia</strain>
        <tissue evidence="1">Blood</tissue>
    </source>
</reference>
<name>A0A3M0KKA2_HIRRU</name>
<dbReference type="AlphaFoldDB" id="A0A3M0KKA2"/>